<reference evidence="6" key="1">
    <citation type="submission" date="2020-04" db="EMBL/GenBank/DDBJ databases">
        <title>Draft genome resource of the tomato pathogen Pseudocercospora fuligena.</title>
        <authorList>
            <person name="Zaccaron A."/>
        </authorList>
    </citation>
    <scope>NUCLEOTIDE SEQUENCE</scope>
    <source>
        <strain evidence="6">PF001</strain>
    </source>
</reference>
<keyword evidence="7" id="KW-1185">Reference proteome</keyword>
<feature type="binding site" evidence="2">
    <location>
        <position position="241"/>
    </location>
    <ligand>
        <name>FAD</name>
        <dbReference type="ChEBI" id="CHEBI:57692"/>
    </ligand>
</feature>
<organism evidence="6 7">
    <name type="scientific">Pseudocercospora fuligena</name>
    <dbReference type="NCBI Taxonomy" id="685502"/>
    <lineage>
        <taxon>Eukaryota</taxon>
        <taxon>Fungi</taxon>
        <taxon>Dikarya</taxon>
        <taxon>Ascomycota</taxon>
        <taxon>Pezizomycotina</taxon>
        <taxon>Dothideomycetes</taxon>
        <taxon>Dothideomycetidae</taxon>
        <taxon>Mycosphaerellales</taxon>
        <taxon>Mycosphaerellaceae</taxon>
        <taxon>Pseudocercospora</taxon>
    </lineage>
</organism>
<dbReference type="PIRSF" id="PIRSF000137">
    <property type="entry name" value="Alcohol_oxidase"/>
    <property type="match status" value="1"/>
</dbReference>
<dbReference type="GO" id="GO:0016614">
    <property type="term" value="F:oxidoreductase activity, acting on CH-OH group of donors"/>
    <property type="evidence" value="ECO:0007669"/>
    <property type="project" value="InterPro"/>
</dbReference>
<dbReference type="PROSITE" id="PS00624">
    <property type="entry name" value="GMC_OXRED_2"/>
    <property type="match status" value="1"/>
</dbReference>
<feature type="non-terminal residue" evidence="6">
    <location>
        <position position="598"/>
    </location>
</feature>
<feature type="domain" description="Glucose-methanol-choline oxidoreductase N-terminal" evidence="4">
    <location>
        <begin position="89"/>
        <end position="112"/>
    </location>
</feature>
<dbReference type="Pfam" id="PF05199">
    <property type="entry name" value="GMC_oxred_C"/>
    <property type="match status" value="1"/>
</dbReference>
<dbReference type="InterPro" id="IPR007867">
    <property type="entry name" value="GMC_OxRtase_C"/>
</dbReference>
<dbReference type="AlphaFoldDB" id="A0A8H6RHQ7"/>
<dbReference type="GO" id="GO:0050660">
    <property type="term" value="F:flavin adenine dinucleotide binding"/>
    <property type="evidence" value="ECO:0007669"/>
    <property type="project" value="InterPro"/>
</dbReference>
<dbReference type="PROSITE" id="PS00623">
    <property type="entry name" value="GMC_OXRED_1"/>
    <property type="match status" value="1"/>
</dbReference>
<proteinExistence type="inferred from homology"/>
<dbReference type="Gene3D" id="3.30.560.10">
    <property type="entry name" value="Glucose Oxidase, domain 3"/>
    <property type="match status" value="1"/>
</dbReference>
<dbReference type="SUPFAM" id="SSF51905">
    <property type="entry name" value="FAD/NAD(P)-binding domain"/>
    <property type="match status" value="1"/>
</dbReference>
<protein>
    <submittedName>
        <fullName evidence="6">Dehydrogenase citC</fullName>
    </submittedName>
</protein>
<dbReference type="Pfam" id="PF00732">
    <property type="entry name" value="GMC_oxred_N"/>
    <property type="match status" value="1"/>
</dbReference>
<dbReference type="PANTHER" id="PTHR11552">
    <property type="entry name" value="GLUCOSE-METHANOL-CHOLINE GMC OXIDOREDUCTASE"/>
    <property type="match status" value="1"/>
</dbReference>
<dbReference type="Proteomes" id="UP000660729">
    <property type="component" value="Unassembled WGS sequence"/>
</dbReference>
<evidence type="ECO:0000256" key="1">
    <source>
        <dbReference type="ARBA" id="ARBA00010790"/>
    </source>
</evidence>
<dbReference type="EMBL" id="JABCIY010000160">
    <property type="protein sequence ID" value="KAF7191123.1"/>
    <property type="molecule type" value="Genomic_DNA"/>
</dbReference>
<evidence type="ECO:0000256" key="3">
    <source>
        <dbReference type="RuleBase" id="RU003968"/>
    </source>
</evidence>
<comment type="caution">
    <text evidence="6">The sequence shown here is derived from an EMBL/GenBank/DDBJ whole genome shotgun (WGS) entry which is preliminary data.</text>
</comment>
<comment type="cofactor">
    <cofactor evidence="2">
        <name>FAD</name>
        <dbReference type="ChEBI" id="CHEBI:57692"/>
    </cofactor>
</comment>
<dbReference type="SUPFAM" id="SSF54373">
    <property type="entry name" value="FAD-linked reductases, C-terminal domain"/>
    <property type="match status" value="1"/>
</dbReference>
<evidence type="ECO:0000313" key="7">
    <source>
        <dbReference type="Proteomes" id="UP000660729"/>
    </source>
</evidence>
<comment type="similarity">
    <text evidence="1 3">Belongs to the GMC oxidoreductase family.</text>
</comment>
<evidence type="ECO:0000259" key="4">
    <source>
        <dbReference type="PROSITE" id="PS00623"/>
    </source>
</evidence>
<keyword evidence="2 3" id="KW-0274">FAD</keyword>
<evidence type="ECO:0000259" key="5">
    <source>
        <dbReference type="PROSITE" id="PS00624"/>
    </source>
</evidence>
<sequence length="598" mass="65314">MSHGLIATPLTAPSIIGGGTAGLTVAARLSEDPRIAVAVLEAGEDRSEDIDILAPGLLTSLYSNPKYDWNYHTIPQKHANNHVIAHARGKQLGGSSAINFLWWTHASQQDIDNWGLLGNANWSWNALDPFFRKSESYIQPSSSIEEALQTEYIDPSIHGDDGPVLTTFPDIFGEFDEAWPRAYEALGLGVTSDPRDGLAIGGYTNLLNFDPKTRSRSYAATTYLADARDRPNLKVVTSAHVQKILFDTRSNKPRATGVSFTRNNTTQIFDARKEVILSAGTFGSPQILELSGIGNSAILKKHGVQTIVANDNVGENLQDHAYVPIGLEVRPGIFTLDDFANETLFNEAYEEYVSNRTGLLATTGAQSALLSLEQIGAYDYPGLKASIDEHCHRSPHPNDQHHQHFLPSPPPPQHAILCHDIHTEAISQEIAVVGGMNPQSSNDSSKLFYASTPGNFFTISGVLEHPFSRGSIHIASPNPSIYPVIDPNYLSHPLDIELLAAITLHLQTVARTPPLSDLLVGNGTKYQPGYYELNTQNVEDWVKDNLQTEDHPCGTCAMLPEHEGGVVDERFRVHGVEGLRVVDASVIPLIPRANLQSL</sequence>
<name>A0A8H6RHQ7_9PEZI</name>
<dbReference type="InterPro" id="IPR000172">
    <property type="entry name" value="GMC_OxRdtase_N"/>
</dbReference>
<evidence type="ECO:0000256" key="2">
    <source>
        <dbReference type="PIRSR" id="PIRSR000137-2"/>
    </source>
</evidence>
<dbReference type="Gene3D" id="3.50.50.60">
    <property type="entry name" value="FAD/NAD(P)-binding domain"/>
    <property type="match status" value="1"/>
</dbReference>
<accession>A0A8H6RHQ7</accession>
<feature type="domain" description="Glucose-methanol-choline oxidoreductase N-terminal" evidence="5">
    <location>
        <begin position="280"/>
        <end position="294"/>
    </location>
</feature>
<dbReference type="OrthoDB" id="269227at2759"/>
<dbReference type="PANTHER" id="PTHR11552:SF210">
    <property type="entry name" value="GLUCOSE-METHANOL-CHOLINE OXIDOREDUCTASE N-TERMINAL DOMAIN-CONTAINING PROTEIN-RELATED"/>
    <property type="match status" value="1"/>
</dbReference>
<keyword evidence="3" id="KW-0285">Flavoprotein</keyword>
<dbReference type="InterPro" id="IPR012132">
    <property type="entry name" value="GMC_OxRdtase"/>
</dbReference>
<gene>
    <name evidence="6" type="ORF">HII31_07483</name>
</gene>
<evidence type="ECO:0000313" key="6">
    <source>
        <dbReference type="EMBL" id="KAF7191123.1"/>
    </source>
</evidence>
<dbReference type="InterPro" id="IPR036188">
    <property type="entry name" value="FAD/NAD-bd_sf"/>
</dbReference>